<dbReference type="PANTHER" id="PTHR12697:SF38">
    <property type="entry name" value="PBS LYASE HEAT DOMAIN PROTEIN REPEAT-CONTAINING PROTEIN"/>
    <property type="match status" value="1"/>
</dbReference>
<dbReference type="Pfam" id="PF13646">
    <property type="entry name" value="HEAT_2"/>
    <property type="match status" value="1"/>
</dbReference>
<protein>
    <submittedName>
        <fullName evidence="1">HEAT repeat protein</fullName>
    </submittedName>
</protein>
<accession>A0ABT2EPF7</accession>
<dbReference type="Pfam" id="PF03130">
    <property type="entry name" value="HEAT_PBS"/>
    <property type="match status" value="1"/>
</dbReference>
<dbReference type="InterPro" id="IPR004155">
    <property type="entry name" value="PBS_lyase_HEAT"/>
</dbReference>
<keyword evidence="2" id="KW-1185">Reference proteome</keyword>
<dbReference type="InterPro" id="IPR016024">
    <property type="entry name" value="ARM-type_fold"/>
</dbReference>
<dbReference type="SUPFAM" id="SSF48371">
    <property type="entry name" value="ARM repeat"/>
    <property type="match status" value="1"/>
</dbReference>
<dbReference type="InterPro" id="IPR011989">
    <property type="entry name" value="ARM-like"/>
</dbReference>
<name>A0ABT2EPF7_9BACT</name>
<dbReference type="EMBL" id="JANUCP010000003">
    <property type="protein sequence ID" value="MCS3919316.1"/>
    <property type="molecule type" value="Genomic_DNA"/>
</dbReference>
<dbReference type="RefSeq" id="WP_259095620.1">
    <property type="nucleotide sequence ID" value="NZ_JANUCP010000003.1"/>
</dbReference>
<dbReference type="Gene3D" id="1.25.10.10">
    <property type="entry name" value="Leucine-rich Repeat Variant"/>
    <property type="match status" value="1"/>
</dbReference>
<dbReference type="Proteomes" id="UP001204798">
    <property type="component" value="Unassembled WGS sequence"/>
</dbReference>
<comment type="caution">
    <text evidence="1">The sequence shown here is derived from an EMBL/GenBank/DDBJ whole genome shotgun (WGS) entry which is preliminary data.</text>
</comment>
<organism evidence="1 2">
    <name type="scientific">Candidatus Fervidibacter sacchari</name>
    <dbReference type="NCBI Taxonomy" id="1448929"/>
    <lineage>
        <taxon>Bacteria</taxon>
        <taxon>Candidatus Fervidibacterota</taxon>
        <taxon>Candidatus Fervidibacter</taxon>
    </lineage>
</organism>
<reference evidence="1 2" key="1">
    <citation type="submission" date="2022-08" db="EMBL/GenBank/DDBJ databases">
        <title>Bacterial and archaeal communities from various locations to study Microbial Dark Matter (Phase II).</title>
        <authorList>
            <person name="Stepanauskas R."/>
        </authorList>
    </citation>
    <scope>NUCLEOTIDE SEQUENCE [LARGE SCALE GENOMIC DNA]</scope>
    <source>
        <strain evidence="1 2">PD1</strain>
    </source>
</reference>
<dbReference type="PANTHER" id="PTHR12697">
    <property type="entry name" value="PBS LYASE HEAT-LIKE PROTEIN"/>
    <property type="match status" value="1"/>
</dbReference>
<dbReference type="SMART" id="SM00567">
    <property type="entry name" value="EZ_HEAT"/>
    <property type="match status" value="3"/>
</dbReference>
<evidence type="ECO:0000313" key="1">
    <source>
        <dbReference type="EMBL" id="MCS3919316.1"/>
    </source>
</evidence>
<sequence length="155" mass="16768">MLTKFCPQCFAMNKEAATNCEQCGAPLDEPIGSDYVERLIHALDHPEPNTRATAALLLGKIGDQRALDALCSKAETSKDMALLEAIAEALGNFPSQKAIDALAHLLRTSWLPVRVKAAESLKQFGTADALKVLREVATKDASELVRKVSEDAAEY</sequence>
<evidence type="ECO:0000313" key="2">
    <source>
        <dbReference type="Proteomes" id="UP001204798"/>
    </source>
</evidence>
<gene>
    <name evidence="1" type="ORF">M2350_001729</name>
</gene>
<proteinExistence type="predicted"/>